<dbReference type="Proteomes" id="UP001234297">
    <property type="component" value="Chromosome 2"/>
</dbReference>
<reference evidence="1 2" key="1">
    <citation type="journal article" date="2022" name="Hortic Res">
        <title>A haplotype resolved chromosomal level avocado genome allows analysis of novel avocado genes.</title>
        <authorList>
            <person name="Nath O."/>
            <person name="Fletcher S.J."/>
            <person name="Hayward A."/>
            <person name="Shaw L.M."/>
            <person name="Masouleh A.K."/>
            <person name="Furtado A."/>
            <person name="Henry R.J."/>
            <person name="Mitter N."/>
        </authorList>
    </citation>
    <scope>NUCLEOTIDE SEQUENCE [LARGE SCALE GENOMIC DNA]</scope>
    <source>
        <strain evidence="2">cv. Hass</strain>
    </source>
</reference>
<evidence type="ECO:0000313" key="2">
    <source>
        <dbReference type="Proteomes" id="UP001234297"/>
    </source>
</evidence>
<proteinExistence type="predicted"/>
<comment type="caution">
    <text evidence="1">The sequence shown here is derived from an EMBL/GenBank/DDBJ whole genome shotgun (WGS) entry which is preliminary data.</text>
</comment>
<organism evidence="1 2">
    <name type="scientific">Persea americana</name>
    <name type="common">Avocado</name>
    <dbReference type="NCBI Taxonomy" id="3435"/>
    <lineage>
        <taxon>Eukaryota</taxon>
        <taxon>Viridiplantae</taxon>
        <taxon>Streptophyta</taxon>
        <taxon>Embryophyta</taxon>
        <taxon>Tracheophyta</taxon>
        <taxon>Spermatophyta</taxon>
        <taxon>Magnoliopsida</taxon>
        <taxon>Magnoliidae</taxon>
        <taxon>Laurales</taxon>
        <taxon>Lauraceae</taxon>
        <taxon>Persea</taxon>
    </lineage>
</organism>
<gene>
    <name evidence="1" type="ORF">MRB53_006387</name>
</gene>
<sequence length="261" mass="29703">MATTFSFSEEDMEIDEGLGYPKAYAKLCRNPHLFNAYNQGPPFSYSPYILHSQEASRASELNQFFPVIDVDRKPSANPSNYVSLLWKQLNHLGNAGFDPAKFRVDMYGNVLFFHADSGSPLAWEIDHWFPCSRGGKTVPSNLRLLQWQVCKRKQNNLEFLIPWWDLQLGVSVNQFLSIFASANSDFRNRAFRWLFSEGENEELNDSQAVESHIFPPHFIESEQKVGLAPAAIVLLQRDIDASALQSLDLNRPLRTNSPMTG</sequence>
<evidence type="ECO:0000313" key="1">
    <source>
        <dbReference type="EMBL" id="KAJ8644639.1"/>
    </source>
</evidence>
<dbReference type="EMBL" id="CM056810">
    <property type="protein sequence ID" value="KAJ8644639.1"/>
    <property type="molecule type" value="Genomic_DNA"/>
</dbReference>
<accession>A0ACC2MH13</accession>
<name>A0ACC2MH13_PERAE</name>
<keyword evidence="2" id="KW-1185">Reference proteome</keyword>
<protein>
    <submittedName>
        <fullName evidence="1">Uncharacterized protein</fullName>
    </submittedName>
</protein>